<evidence type="ECO:0000259" key="2">
    <source>
        <dbReference type="Pfam" id="PF20151"/>
    </source>
</evidence>
<feature type="transmembrane region" description="Helical" evidence="1">
    <location>
        <begin position="162"/>
        <end position="182"/>
    </location>
</feature>
<reference evidence="3" key="1">
    <citation type="submission" date="2020-11" db="EMBL/GenBank/DDBJ databases">
        <authorList>
            <consortium name="DOE Joint Genome Institute"/>
            <person name="Ahrendt S."/>
            <person name="Riley R."/>
            <person name="Andreopoulos W."/>
            <person name="Labutti K."/>
            <person name="Pangilinan J."/>
            <person name="Ruiz-Duenas F.J."/>
            <person name="Barrasa J.M."/>
            <person name="Sanchez-Garcia M."/>
            <person name="Camarero S."/>
            <person name="Miyauchi S."/>
            <person name="Serrano A."/>
            <person name="Linde D."/>
            <person name="Babiker R."/>
            <person name="Drula E."/>
            <person name="Ayuso-Fernandez I."/>
            <person name="Pacheco R."/>
            <person name="Padilla G."/>
            <person name="Ferreira P."/>
            <person name="Barriuso J."/>
            <person name="Kellner H."/>
            <person name="Castanera R."/>
            <person name="Alfaro M."/>
            <person name="Ramirez L."/>
            <person name="Pisabarro A.G."/>
            <person name="Kuo A."/>
            <person name="Tritt A."/>
            <person name="Lipzen A."/>
            <person name="He G."/>
            <person name="Yan M."/>
            <person name="Ng V."/>
            <person name="Cullen D."/>
            <person name="Martin F."/>
            <person name="Rosso M.-N."/>
            <person name="Henrissat B."/>
            <person name="Hibbett D."/>
            <person name="Martinez A.T."/>
            <person name="Grigoriev I.V."/>
        </authorList>
    </citation>
    <scope>NUCLEOTIDE SEQUENCE</scope>
    <source>
        <strain evidence="3">CBS 247.69</strain>
    </source>
</reference>
<feature type="transmembrane region" description="Helical" evidence="1">
    <location>
        <begin position="203"/>
        <end position="222"/>
    </location>
</feature>
<keyword evidence="4" id="KW-1185">Reference proteome</keyword>
<feature type="transmembrane region" description="Helical" evidence="1">
    <location>
        <begin position="228"/>
        <end position="248"/>
    </location>
</feature>
<proteinExistence type="predicted"/>
<feature type="domain" description="DUF6533" evidence="2">
    <location>
        <begin position="19"/>
        <end position="65"/>
    </location>
</feature>
<keyword evidence="1" id="KW-0812">Transmembrane</keyword>
<dbReference type="OrthoDB" id="3020506at2759"/>
<dbReference type="Pfam" id="PF20151">
    <property type="entry name" value="DUF6533"/>
    <property type="match status" value="1"/>
</dbReference>
<dbReference type="Proteomes" id="UP000807353">
    <property type="component" value="Unassembled WGS sequence"/>
</dbReference>
<feature type="transmembrane region" description="Helical" evidence="1">
    <location>
        <begin position="16"/>
        <end position="36"/>
    </location>
</feature>
<keyword evidence="1" id="KW-0472">Membrane</keyword>
<keyword evidence="1" id="KW-1133">Transmembrane helix</keyword>
<sequence>MQIPPTYPEDLAALNIFRYITYSSLIFHVWEWAAGFSFEVNHIWRKPHSSVVKWQYLWSRYIGIIGQIVNTVMTGYIHTTYAVPRQVCLGWFIEQMVVCQGLLFSLELSLVQRLYALSGSNNQLKMALYTLVFAENLIYVACLAFSARRVELLEACLLKKPIIELAIVGCAVGITQCILWTLTVRSSWKQRAPLSSLMIRDGSWVFGLVSVLIVGGAANTYFPKDRPVVNPFSAFVAVIVNANCRLIINLEDMGRKQEGNTSIIELTSFIDIGEHPSEVLRSHPSQSSMVTESVICSAI</sequence>
<evidence type="ECO:0000256" key="1">
    <source>
        <dbReference type="SAM" id="Phobius"/>
    </source>
</evidence>
<feature type="transmembrane region" description="Helical" evidence="1">
    <location>
        <begin position="127"/>
        <end position="147"/>
    </location>
</feature>
<feature type="transmembrane region" description="Helical" evidence="1">
    <location>
        <begin position="89"/>
        <end position="106"/>
    </location>
</feature>
<evidence type="ECO:0000313" key="3">
    <source>
        <dbReference type="EMBL" id="KAF9467655.1"/>
    </source>
</evidence>
<dbReference type="AlphaFoldDB" id="A0A9P5YFD0"/>
<dbReference type="EMBL" id="MU150236">
    <property type="protein sequence ID" value="KAF9467655.1"/>
    <property type="molecule type" value="Genomic_DNA"/>
</dbReference>
<name>A0A9P5YFD0_9AGAR</name>
<protein>
    <recommendedName>
        <fullName evidence="2">DUF6533 domain-containing protein</fullName>
    </recommendedName>
</protein>
<dbReference type="InterPro" id="IPR045340">
    <property type="entry name" value="DUF6533"/>
</dbReference>
<comment type="caution">
    <text evidence="3">The sequence shown here is derived from an EMBL/GenBank/DDBJ whole genome shotgun (WGS) entry which is preliminary data.</text>
</comment>
<feature type="transmembrane region" description="Helical" evidence="1">
    <location>
        <begin position="57"/>
        <end position="77"/>
    </location>
</feature>
<gene>
    <name evidence="3" type="ORF">BDZ94DRAFT_1248671</name>
</gene>
<evidence type="ECO:0000313" key="4">
    <source>
        <dbReference type="Proteomes" id="UP000807353"/>
    </source>
</evidence>
<organism evidence="3 4">
    <name type="scientific">Collybia nuda</name>
    <dbReference type="NCBI Taxonomy" id="64659"/>
    <lineage>
        <taxon>Eukaryota</taxon>
        <taxon>Fungi</taxon>
        <taxon>Dikarya</taxon>
        <taxon>Basidiomycota</taxon>
        <taxon>Agaricomycotina</taxon>
        <taxon>Agaricomycetes</taxon>
        <taxon>Agaricomycetidae</taxon>
        <taxon>Agaricales</taxon>
        <taxon>Tricholomatineae</taxon>
        <taxon>Clitocybaceae</taxon>
        <taxon>Collybia</taxon>
    </lineage>
</organism>
<accession>A0A9P5YFD0</accession>